<dbReference type="SMART" id="SM00382">
    <property type="entry name" value="AAA"/>
    <property type="match status" value="1"/>
</dbReference>
<dbReference type="InterPro" id="IPR025662">
    <property type="entry name" value="Sigma_54_int_dom_ATP-bd_1"/>
</dbReference>
<dbReference type="Pfam" id="PF07724">
    <property type="entry name" value="AAA_2"/>
    <property type="match status" value="1"/>
</dbReference>
<accession>A0A8S5L9K1</accession>
<evidence type="ECO:0000256" key="1">
    <source>
        <dbReference type="ARBA" id="ARBA00022741"/>
    </source>
</evidence>
<dbReference type="EMBL" id="BK014662">
    <property type="protein sequence ID" value="DAD66458.1"/>
    <property type="molecule type" value="Genomic_DNA"/>
</dbReference>
<keyword evidence="2 5" id="KW-0067">ATP-binding</keyword>
<proteinExistence type="predicted"/>
<dbReference type="InterPro" id="IPR003593">
    <property type="entry name" value="AAA+_ATPase"/>
</dbReference>
<evidence type="ECO:0000256" key="2">
    <source>
        <dbReference type="ARBA" id="ARBA00022840"/>
    </source>
</evidence>
<dbReference type="NCBIfam" id="TIGR00382">
    <property type="entry name" value="clpX"/>
    <property type="match status" value="1"/>
</dbReference>
<name>A0A8S5L9K1_9CAUD</name>
<dbReference type="GO" id="GO:0051082">
    <property type="term" value="F:unfolded protein binding"/>
    <property type="evidence" value="ECO:0007669"/>
    <property type="project" value="InterPro"/>
</dbReference>
<dbReference type="GO" id="GO:0005524">
    <property type="term" value="F:ATP binding"/>
    <property type="evidence" value="ECO:0007669"/>
    <property type="project" value="UniProtKB-KW"/>
</dbReference>
<dbReference type="InterPro" id="IPR019489">
    <property type="entry name" value="Clp_ATPase_C"/>
</dbReference>
<dbReference type="PANTHER" id="PTHR48102:SF7">
    <property type="entry name" value="ATP-DEPENDENT CLP PROTEASE ATP-BINDING SUBUNIT CLPX-LIKE, MITOCHONDRIAL"/>
    <property type="match status" value="1"/>
</dbReference>
<dbReference type="CDD" id="cd19497">
    <property type="entry name" value="RecA-like_ClpX"/>
    <property type="match status" value="1"/>
</dbReference>
<dbReference type="PANTHER" id="PTHR48102">
    <property type="entry name" value="ATP-DEPENDENT CLP PROTEASE ATP-BINDING SUBUNIT CLPX-LIKE, MITOCHONDRIAL-RELATED"/>
    <property type="match status" value="1"/>
</dbReference>
<dbReference type="InterPro" id="IPR050052">
    <property type="entry name" value="ATP-dep_Clp_protease_ClpX"/>
</dbReference>
<dbReference type="NCBIfam" id="NF003745">
    <property type="entry name" value="PRK05342.1"/>
    <property type="match status" value="1"/>
</dbReference>
<keyword evidence="5" id="KW-0378">Hydrolase</keyword>
<dbReference type="SMART" id="SM01086">
    <property type="entry name" value="ClpB_D2-small"/>
    <property type="match status" value="1"/>
</dbReference>
<reference evidence="5" key="1">
    <citation type="journal article" date="2021" name="Proc. Natl. Acad. Sci. U.S.A.">
        <title>A Catalog of Tens of Thousands of Viruses from Human Metagenomes Reveals Hidden Associations with Chronic Diseases.</title>
        <authorList>
            <person name="Tisza M.J."/>
            <person name="Buck C.B."/>
        </authorList>
    </citation>
    <scope>NUCLEOTIDE SEQUENCE</scope>
    <source>
        <strain evidence="5">CtPuP5</strain>
    </source>
</reference>
<feature type="domain" description="Clp ATPase C-terminal" evidence="4">
    <location>
        <begin position="262"/>
        <end position="350"/>
    </location>
</feature>
<dbReference type="FunFam" id="1.10.8.60:FF:000002">
    <property type="entry name" value="ATP-dependent Clp protease ATP-binding subunit ClpX"/>
    <property type="match status" value="1"/>
</dbReference>
<organism evidence="5">
    <name type="scientific">Myoviridae sp. ctPuP5</name>
    <dbReference type="NCBI Taxonomy" id="2823543"/>
    <lineage>
        <taxon>Viruses</taxon>
        <taxon>Duplodnaviria</taxon>
        <taxon>Heunggongvirae</taxon>
        <taxon>Uroviricota</taxon>
        <taxon>Caudoviricetes</taxon>
    </lineage>
</organism>
<dbReference type="SUPFAM" id="SSF52540">
    <property type="entry name" value="P-loop containing nucleoside triphosphate hydrolases"/>
    <property type="match status" value="1"/>
</dbReference>
<protein>
    <submittedName>
        <fullName evidence="5">ATP-dependent protease ATP-binding subunit</fullName>
    </submittedName>
</protein>
<dbReference type="GO" id="GO:0140662">
    <property type="term" value="F:ATP-dependent protein folding chaperone"/>
    <property type="evidence" value="ECO:0007669"/>
    <property type="project" value="InterPro"/>
</dbReference>
<keyword evidence="5" id="KW-0645">Protease</keyword>
<sequence length="360" mass="39870">MIKMDKTPREIKEYLDQYVIGQDDAKKILSVAIYNHLKRILMNNEGVGNDGEFADIQVEKSNIIMAGETGTGKTFLVRTIAEMLGLPCYIADATTLTEAGYVGDDVESIVVGLLQKANYNVELAERGIIVIDEIDKIARKSDNPSITRDVSGEGVQQALLKIVEGNRVGVPPKGGRKHPDIPLVYVDTKNVLIIGLGAFVGLEQNIKKRLNVNSVGFKSKTEKQKEIEGNILKQVTSQDLRSFGLIPELVGRFPVITYTNPLTEEDLVKIISEPKNAILKQFKKLLSVDGINITFDDEALREIAKTALKLKLGARGLRSILEIILTDIMYDAPDMSESSEIHVTKDMIVKMLDKVYNLSE</sequence>
<dbReference type="Gene3D" id="1.10.8.60">
    <property type="match status" value="1"/>
</dbReference>
<dbReference type="InterPro" id="IPR004487">
    <property type="entry name" value="Clp_protease_ATP-bd_su_ClpX"/>
</dbReference>
<dbReference type="GO" id="GO:0016887">
    <property type="term" value="F:ATP hydrolysis activity"/>
    <property type="evidence" value="ECO:0007669"/>
    <property type="project" value="InterPro"/>
</dbReference>
<evidence type="ECO:0000313" key="5">
    <source>
        <dbReference type="EMBL" id="DAD66458.1"/>
    </source>
</evidence>
<dbReference type="InterPro" id="IPR027417">
    <property type="entry name" value="P-loop_NTPase"/>
</dbReference>
<dbReference type="GO" id="GO:0051603">
    <property type="term" value="P:proteolysis involved in protein catabolic process"/>
    <property type="evidence" value="ECO:0007669"/>
    <property type="project" value="TreeGrafter"/>
</dbReference>
<dbReference type="Pfam" id="PF10431">
    <property type="entry name" value="ClpB_D2-small"/>
    <property type="match status" value="1"/>
</dbReference>
<keyword evidence="1" id="KW-0547">Nucleotide-binding</keyword>
<dbReference type="GO" id="GO:0008233">
    <property type="term" value="F:peptidase activity"/>
    <property type="evidence" value="ECO:0007669"/>
    <property type="project" value="UniProtKB-KW"/>
</dbReference>
<evidence type="ECO:0000259" key="3">
    <source>
        <dbReference type="SMART" id="SM00382"/>
    </source>
</evidence>
<dbReference type="Gene3D" id="3.40.50.300">
    <property type="entry name" value="P-loop containing nucleotide triphosphate hydrolases"/>
    <property type="match status" value="1"/>
</dbReference>
<evidence type="ECO:0000259" key="4">
    <source>
        <dbReference type="SMART" id="SM01086"/>
    </source>
</evidence>
<dbReference type="InterPro" id="IPR003959">
    <property type="entry name" value="ATPase_AAA_core"/>
</dbReference>
<feature type="domain" description="AAA+ ATPase" evidence="3">
    <location>
        <begin position="59"/>
        <end position="282"/>
    </location>
</feature>
<dbReference type="PROSITE" id="PS00675">
    <property type="entry name" value="SIGMA54_INTERACT_1"/>
    <property type="match status" value="1"/>
</dbReference>